<dbReference type="Proteomes" id="UP000078116">
    <property type="component" value="Unassembled WGS sequence"/>
</dbReference>
<gene>
    <name evidence="1" type="ORF">A6V36_21295</name>
    <name evidence="2" type="ORF">A6V37_22585</name>
</gene>
<dbReference type="OrthoDB" id="9032496at2"/>
<dbReference type="EMBL" id="LXJZ01000051">
    <property type="protein sequence ID" value="OAJ62485.1"/>
    <property type="molecule type" value="Genomic_DNA"/>
</dbReference>
<dbReference type="RefSeq" id="WP_064265751.1">
    <property type="nucleotide sequence ID" value="NZ_LXJZ01000051.1"/>
</dbReference>
<dbReference type="EMBL" id="LXKA01000165">
    <property type="protein sequence ID" value="OAJ62612.1"/>
    <property type="molecule type" value="Genomic_DNA"/>
</dbReference>
<comment type="caution">
    <text evidence="2">The sequence shown here is derived from an EMBL/GenBank/DDBJ whole genome shotgun (WGS) entry which is preliminary data.</text>
</comment>
<protein>
    <submittedName>
        <fullName evidence="2">Uncharacterized protein</fullName>
    </submittedName>
</protein>
<dbReference type="STRING" id="1462993.A6V36_21295"/>
<accession>A0A1A9NAY0</accession>
<sequence length="79" mass="8747">MDTEAFELAVVDAGQAFQLSALQRGLLWEALSLLIDTRARALELATEVCRRRGNAAPDVHDFQLPAIIALQRQFSGQHD</sequence>
<reference evidence="3 4" key="1">
    <citation type="submission" date="2016-04" db="EMBL/GenBank/DDBJ databases">
        <title>Reclassification of Paraburkholderia panaciterrae (Farh et al. 2015) Dobritsa &amp; Samadpour 2016 as a later homotypic synonym of Paraburkholderia ginsengiterrae (Farh et al. 2015) Dobritsa &amp; Samadpour 2016.</title>
        <authorList>
            <person name="Dobritsa A.P."/>
            <person name="Kutumbaka K."/>
            <person name="Samadpour M."/>
        </authorList>
    </citation>
    <scope>NUCLEOTIDE SEQUENCE [LARGE SCALE GENOMIC DNA]</scope>
    <source>
        <strain evidence="2 4">DCY85</strain>
        <strain evidence="1 3">DCY85-1</strain>
    </source>
</reference>
<keyword evidence="3" id="KW-1185">Reference proteome</keyword>
<name>A0A1A9NAY0_9BURK</name>
<dbReference type="Proteomes" id="UP000077961">
    <property type="component" value="Unassembled WGS sequence"/>
</dbReference>
<evidence type="ECO:0000313" key="3">
    <source>
        <dbReference type="Proteomes" id="UP000077961"/>
    </source>
</evidence>
<evidence type="ECO:0000313" key="4">
    <source>
        <dbReference type="Proteomes" id="UP000078116"/>
    </source>
</evidence>
<proteinExistence type="predicted"/>
<organism evidence="2 4">
    <name type="scientific">Paraburkholderia ginsengiterrae</name>
    <dbReference type="NCBI Taxonomy" id="1462993"/>
    <lineage>
        <taxon>Bacteria</taxon>
        <taxon>Pseudomonadati</taxon>
        <taxon>Pseudomonadota</taxon>
        <taxon>Betaproteobacteria</taxon>
        <taxon>Burkholderiales</taxon>
        <taxon>Burkholderiaceae</taxon>
        <taxon>Paraburkholderia</taxon>
    </lineage>
</organism>
<evidence type="ECO:0000313" key="2">
    <source>
        <dbReference type="EMBL" id="OAJ62612.1"/>
    </source>
</evidence>
<evidence type="ECO:0000313" key="1">
    <source>
        <dbReference type="EMBL" id="OAJ62485.1"/>
    </source>
</evidence>
<dbReference type="AlphaFoldDB" id="A0A1A9NAY0"/>